<comment type="caution">
    <text evidence="2">The sequence shown here is derived from an EMBL/GenBank/DDBJ whole genome shotgun (WGS) entry which is preliminary data.</text>
</comment>
<sequence length="118" mass="12691">MATYVQPPMMPSALAPAPLPRLPAMPPTVPMPHHTGKFMHVWNYFCLISGGVSLLGLAILVFTIKGTQRTTAQILLNQPPAIQNPGPAIKVAGVMIACGAPVLLRYGFATIMYIIKNR</sequence>
<feature type="transmembrane region" description="Helical" evidence="1">
    <location>
        <begin position="91"/>
        <end position="115"/>
    </location>
</feature>
<feature type="transmembrane region" description="Helical" evidence="1">
    <location>
        <begin position="41"/>
        <end position="64"/>
    </location>
</feature>
<proteinExistence type="predicted"/>
<name>A0AAW1Q1P4_9CHLO</name>
<keyword evidence="3" id="KW-1185">Reference proteome</keyword>
<evidence type="ECO:0000313" key="2">
    <source>
        <dbReference type="EMBL" id="KAK9816075.1"/>
    </source>
</evidence>
<dbReference type="AlphaFoldDB" id="A0AAW1Q1P4"/>
<evidence type="ECO:0000313" key="3">
    <source>
        <dbReference type="Proteomes" id="UP001438707"/>
    </source>
</evidence>
<keyword evidence="1" id="KW-1133">Transmembrane helix</keyword>
<gene>
    <name evidence="2" type="ORF">WJX74_000167</name>
</gene>
<accession>A0AAW1Q1P4</accession>
<reference evidence="2 3" key="1">
    <citation type="journal article" date="2024" name="Nat. Commun.">
        <title>Phylogenomics reveals the evolutionary origins of lichenization in chlorophyte algae.</title>
        <authorList>
            <person name="Puginier C."/>
            <person name="Libourel C."/>
            <person name="Otte J."/>
            <person name="Skaloud P."/>
            <person name="Haon M."/>
            <person name="Grisel S."/>
            <person name="Petersen M."/>
            <person name="Berrin J.G."/>
            <person name="Delaux P.M."/>
            <person name="Dal Grande F."/>
            <person name="Keller J."/>
        </authorList>
    </citation>
    <scope>NUCLEOTIDE SEQUENCE [LARGE SCALE GENOMIC DNA]</scope>
    <source>
        <strain evidence="2 3">SAG 2145</strain>
    </source>
</reference>
<dbReference type="EMBL" id="JALJOS010000091">
    <property type="protein sequence ID" value="KAK9816075.1"/>
    <property type="molecule type" value="Genomic_DNA"/>
</dbReference>
<evidence type="ECO:0000256" key="1">
    <source>
        <dbReference type="SAM" id="Phobius"/>
    </source>
</evidence>
<dbReference type="Proteomes" id="UP001438707">
    <property type="component" value="Unassembled WGS sequence"/>
</dbReference>
<protein>
    <submittedName>
        <fullName evidence="2">Uncharacterized protein</fullName>
    </submittedName>
</protein>
<keyword evidence="1" id="KW-0812">Transmembrane</keyword>
<keyword evidence="1" id="KW-0472">Membrane</keyword>
<organism evidence="2 3">
    <name type="scientific">Apatococcus lobatus</name>
    <dbReference type="NCBI Taxonomy" id="904363"/>
    <lineage>
        <taxon>Eukaryota</taxon>
        <taxon>Viridiplantae</taxon>
        <taxon>Chlorophyta</taxon>
        <taxon>core chlorophytes</taxon>
        <taxon>Trebouxiophyceae</taxon>
        <taxon>Chlorellales</taxon>
        <taxon>Chlorellaceae</taxon>
        <taxon>Apatococcus</taxon>
    </lineage>
</organism>